<dbReference type="Proteomes" id="UP000401081">
    <property type="component" value="Unassembled WGS sequence"/>
</dbReference>
<name>A0A485AJ89_KLUCR</name>
<reference evidence="1 2" key="1">
    <citation type="submission" date="2019-03" db="EMBL/GenBank/DDBJ databases">
        <authorList>
            <consortium name="Pathogen Informatics"/>
        </authorList>
    </citation>
    <scope>NUCLEOTIDE SEQUENCE [LARGE SCALE GENOMIC DNA]</scope>
    <source>
        <strain evidence="1 2">NCTC12993</strain>
    </source>
</reference>
<evidence type="ECO:0000313" key="2">
    <source>
        <dbReference type="Proteomes" id="UP000401081"/>
    </source>
</evidence>
<proteinExistence type="predicted"/>
<keyword evidence="2" id="KW-1185">Reference proteome</keyword>
<organism evidence="1 2">
    <name type="scientific">Kluyvera cryocrescens</name>
    <name type="common">Kluyvera citrophila</name>
    <dbReference type="NCBI Taxonomy" id="580"/>
    <lineage>
        <taxon>Bacteria</taxon>
        <taxon>Pseudomonadati</taxon>
        <taxon>Pseudomonadota</taxon>
        <taxon>Gammaproteobacteria</taxon>
        <taxon>Enterobacterales</taxon>
        <taxon>Enterobacteriaceae</taxon>
        <taxon>Kluyvera</taxon>
    </lineage>
</organism>
<sequence length="49" mass="5436">MAVGLVASFFTMATFLPYYRQLIGESFAAVGEMAKDLDNPNILNQFFDA</sequence>
<dbReference type="AlphaFoldDB" id="A0A485AJ89"/>
<protein>
    <submittedName>
        <fullName evidence="1">Uncharacterized protein</fullName>
    </submittedName>
</protein>
<dbReference type="EMBL" id="CAADJD010000015">
    <property type="protein sequence ID" value="VFS61094.1"/>
    <property type="molecule type" value="Genomic_DNA"/>
</dbReference>
<accession>A0A485AJ89</accession>
<evidence type="ECO:0000313" key="1">
    <source>
        <dbReference type="EMBL" id="VFS61094.1"/>
    </source>
</evidence>
<gene>
    <name evidence="1" type="ORF">NCTC12993_01762</name>
</gene>